<accession>A0ABW3UMC3</accession>
<proteinExistence type="predicted"/>
<dbReference type="RefSeq" id="WP_345585669.1">
    <property type="nucleotide sequence ID" value="NZ_BAABJG010000003.1"/>
</dbReference>
<dbReference type="Proteomes" id="UP001597180">
    <property type="component" value="Unassembled WGS sequence"/>
</dbReference>
<keyword evidence="2" id="KW-1185">Reference proteome</keyword>
<name>A0ABW3UMC3_9BACL</name>
<evidence type="ECO:0008006" key="3">
    <source>
        <dbReference type="Google" id="ProtNLM"/>
    </source>
</evidence>
<organism evidence="1 2">
    <name type="scientific">Paenibacillus vulneris</name>
    <dbReference type="NCBI Taxonomy" id="1133364"/>
    <lineage>
        <taxon>Bacteria</taxon>
        <taxon>Bacillati</taxon>
        <taxon>Bacillota</taxon>
        <taxon>Bacilli</taxon>
        <taxon>Bacillales</taxon>
        <taxon>Paenibacillaceae</taxon>
        <taxon>Paenibacillus</taxon>
    </lineage>
</organism>
<protein>
    <recommendedName>
        <fullName evidence="3">Aminotransferase class I/classII domain-containing protein</fullName>
    </recommendedName>
</protein>
<evidence type="ECO:0000313" key="2">
    <source>
        <dbReference type="Proteomes" id="UP001597180"/>
    </source>
</evidence>
<gene>
    <name evidence="1" type="ORF">ACFQ4B_15905</name>
</gene>
<sequence length="59" mass="6925">MDVFLSDQQFLSSFPKLNLLRLSIIRTDERDIEEGIRVIAEELERARFTSSSPKPIFRL</sequence>
<evidence type="ECO:0000313" key="1">
    <source>
        <dbReference type="EMBL" id="MFD1221602.1"/>
    </source>
</evidence>
<comment type="caution">
    <text evidence="1">The sequence shown here is derived from an EMBL/GenBank/DDBJ whole genome shotgun (WGS) entry which is preliminary data.</text>
</comment>
<reference evidence="2" key="1">
    <citation type="journal article" date="2019" name="Int. J. Syst. Evol. Microbiol.">
        <title>The Global Catalogue of Microorganisms (GCM) 10K type strain sequencing project: providing services to taxonomists for standard genome sequencing and annotation.</title>
        <authorList>
            <consortium name="The Broad Institute Genomics Platform"/>
            <consortium name="The Broad Institute Genome Sequencing Center for Infectious Disease"/>
            <person name="Wu L."/>
            <person name="Ma J."/>
        </authorList>
    </citation>
    <scope>NUCLEOTIDE SEQUENCE [LARGE SCALE GENOMIC DNA]</scope>
    <source>
        <strain evidence="2">CCUG 53270</strain>
    </source>
</reference>
<dbReference type="EMBL" id="JBHTLU010000019">
    <property type="protein sequence ID" value="MFD1221602.1"/>
    <property type="molecule type" value="Genomic_DNA"/>
</dbReference>